<protein>
    <submittedName>
        <fullName evidence="2">Uncharacterized protein</fullName>
    </submittedName>
</protein>
<dbReference type="AlphaFoldDB" id="A0ABD0KVS7"/>
<keyword evidence="3" id="KW-1185">Reference proteome</keyword>
<feature type="region of interest" description="Disordered" evidence="1">
    <location>
        <begin position="188"/>
        <end position="234"/>
    </location>
</feature>
<reference evidence="2 3" key="1">
    <citation type="journal article" date="2023" name="Sci. Data">
        <title>Genome assembly of the Korean intertidal mud-creeper Batillaria attramentaria.</title>
        <authorList>
            <person name="Patra A.K."/>
            <person name="Ho P.T."/>
            <person name="Jun S."/>
            <person name="Lee S.J."/>
            <person name="Kim Y."/>
            <person name="Won Y.J."/>
        </authorList>
    </citation>
    <scope>NUCLEOTIDE SEQUENCE [LARGE SCALE GENOMIC DNA]</scope>
    <source>
        <strain evidence="2">Wonlab-2016</strain>
    </source>
</reference>
<dbReference type="Proteomes" id="UP001519460">
    <property type="component" value="Unassembled WGS sequence"/>
</dbReference>
<feature type="compositionally biased region" description="Basic and acidic residues" evidence="1">
    <location>
        <begin position="196"/>
        <end position="207"/>
    </location>
</feature>
<feature type="compositionally biased region" description="Polar residues" evidence="1">
    <location>
        <begin position="222"/>
        <end position="234"/>
    </location>
</feature>
<dbReference type="EMBL" id="JACVVK020000118">
    <property type="protein sequence ID" value="KAK7491176.1"/>
    <property type="molecule type" value="Genomic_DNA"/>
</dbReference>
<evidence type="ECO:0000313" key="3">
    <source>
        <dbReference type="Proteomes" id="UP001519460"/>
    </source>
</evidence>
<accession>A0ABD0KVS7</accession>
<comment type="caution">
    <text evidence="2">The sequence shown here is derived from an EMBL/GenBank/DDBJ whole genome shotgun (WGS) entry which is preliminary data.</text>
</comment>
<organism evidence="2 3">
    <name type="scientific">Batillaria attramentaria</name>
    <dbReference type="NCBI Taxonomy" id="370345"/>
    <lineage>
        <taxon>Eukaryota</taxon>
        <taxon>Metazoa</taxon>
        <taxon>Spiralia</taxon>
        <taxon>Lophotrochozoa</taxon>
        <taxon>Mollusca</taxon>
        <taxon>Gastropoda</taxon>
        <taxon>Caenogastropoda</taxon>
        <taxon>Sorbeoconcha</taxon>
        <taxon>Cerithioidea</taxon>
        <taxon>Batillariidae</taxon>
        <taxon>Batillaria</taxon>
    </lineage>
</organism>
<evidence type="ECO:0000313" key="2">
    <source>
        <dbReference type="EMBL" id="KAK7491176.1"/>
    </source>
</evidence>
<proteinExistence type="predicted"/>
<name>A0ABD0KVS7_9CAEN</name>
<sequence length="422" mass="48042">MATAQVDMAADEKKECPDCNSLQKKVALGTVTCIKLENNLEDLCVRKENRADFLKIMNALLNTEGGGAVIVHTRMPHCLDDFHQKVDDALKALIPDDSSFTDNFARKENDKNHVVFRVKPRPSTNYVSTFCFHTKMSLCKGLDNPSHGQIRRIINTISKEESQSNPVRENYIKLEKGREVRGPHGVFQESSSVQAKDVKRKSNDAEHKTKRVQTHVEKSHEGATSTGEPNCENTNTAGTSSYDVFYEPQFVNKCWDKLSVRDFISAFAKEDDGGVLYLGLEERKATEKGCPQTLYLCRGFRGLEQKHREEFCDRIREKVCTSMLWLGKNKPENPVDVIYHKPINGESDLRVVEIQVKYFHGLCFYYKEGPESYWFPTPLLSQPEKIKLEDWVVKNGGGKELIEQRPQFNSKTETDIDHNATG</sequence>
<gene>
    <name evidence="2" type="ORF">BaRGS_00017613</name>
</gene>
<evidence type="ECO:0000256" key="1">
    <source>
        <dbReference type="SAM" id="MobiDB-lite"/>
    </source>
</evidence>